<dbReference type="InterPro" id="IPR039552">
    <property type="entry name" value="IS66_C"/>
</dbReference>
<dbReference type="RefSeq" id="WP_131821619.1">
    <property type="nucleotide sequence ID" value="NZ_FQUW01000025.1"/>
</dbReference>
<accession>A0A1M5B4C8</accession>
<dbReference type="EMBL" id="FQUW01000025">
    <property type="protein sequence ID" value="SHF37266.1"/>
    <property type="molecule type" value="Genomic_DNA"/>
</dbReference>
<protein>
    <submittedName>
        <fullName evidence="3">Transposase IS66 family protein</fullName>
    </submittedName>
</protein>
<evidence type="ECO:0000313" key="3">
    <source>
        <dbReference type="EMBL" id="SHF37266.1"/>
    </source>
</evidence>
<evidence type="ECO:0000259" key="2">
    <source>
        <dbReference type="Pfam" id="PF13817"/>
    </source>
</evidence>
<feature type="non-terminal residue" evidence="3">
    <location>
        <position position="1"/>
    </location>
</feature>
<dbReference type="PANTHER" id="PTHR33678:SF1">
    <property type="entry name" value="BLL1576 PROTEIN"/>
    <property type="match status" value="1"/>
</dbReference>
<evidence type="ECO:0000313" key="4">
    <source>
        <dbReference type="Proteomes" id="UP000184196"/>
    </source>
</evidence>
<dbReference type="PANTHER" id="PTHR33678">
    <property type="entry name" value="BLL1576 PROTEIN"/>
    <property type="match status" value="1"/>
</dbReference>
<keyword evidence="4" id="KW-1185">Reference proteome</keyword>
<evidence type="ECO:0000259" key="1">
    <source>
        <dbReference type="Pfam" id="PF03050"/>
    </source>
</evidence>
<dbReference type="InterPro" id="IPR004291">
    <property type="entry name" value="Transposase_IS66_central"/>
</dbReference>
<dbReference type="AlphaFoldDB" id="A0A1M5B4C8"/>
<proteinExistence type="predicted"/>
<gene>
    <name evidence="3" type="ORF">SAMN02745218_02091</name>
</gene>
<dbReference type="InterPro" id="IPR052344">
    <property type="entry name" value="Transposase-related"/>
</dbReference>
<sequence length="99" mass="11250">IAFLQDGRLELDNNRSERSIKPFVIGRKNWLFANTPRGARASAITYSIIETAKENGLNPFQYLSYLFEKLPNLNPKDSNALDQLLPWSDSLPPVCRANK</sequence>
<name>A0A1M5B4C8_9FIRM</name>
<dbReference type="Pfam" id="PF03050">
    <property type="entry name" value="DDE_Tnp_IS66"/>
    <property type="match status" value="1"/>
</dbReference>
<dbReference type="Pfam" id="PF13817">
    <property type="entry name" value="DDE_Tnp_IS66_C"/>
    <property type="match status" value="1"/>
</dbReference>
<dbReference type="OrthoDB" id="9760067at2"/>
<feature type="domain" description="Transposase IS66 central" evidence="1">
    <location>
        <begin position="2"/>
        <end position="40"/>
    </location>
</feature>
<feature type="domain" description="Transposase IS66 C-terminal" evidence="2">
    <location>
        <begin position="47"/>
        <end position="87"/>
    </location>
</feature>
<dbReference type="Proteomes" id="UP000184196">
    <property type="component" value="Unassembled WGS sequence"/>
</dbReference>
<organism evidence="3 4">
    <name type="scientific">Desulfofundulus australicus DSM 11792</name>
    <dbReference type="NCBI Taxonomy" id="1121425"/>
    <lineage>
        <taxon>Bacteria</taxon>
        <taxon>Bacillati</taxon>
        <taxon>Bacillota</taxon>
        <taxon>Clostridia</taxon>
        <taxon>Eubacteriales</taxon>
        <taxon>Peptococcaceae</taxon>
        <taxon>Desulfofundulus</taxon>
    </lineage>
</organism>
<reference evidence="4" key="1">
    <citation type="submission" date="2016-11" db="EMBL/GenBank/DDBJ databases">
        <authorList>
            <person name="Varghese N."/>
            <person name="Submissions S."/>
        </authorList>
    </citation>
    <scope>NUCLEOTIDE SEQUENCE [LARGE SCALE GENOMIC DNA]</scope>
    <source>
        <strain evidence="4">DSM 11792</strain>
    </source>
</reference>